<keyword evidence="2" id="KW-0472">Membrane</keyword>
<accession>F4RL35</accession>
<feature type="transmembrane region" description="Helical" evidence="2">
    <location>
        <begin position="38"/>
        <end position="63"/>
    </location>
</feature>
<gene>
    <name evidence="3" type="ORF">MELLADRAFT_71849</name>
</gene>
<feature type="transmembrane region" description="Helical" evidence="2">
    <location>
        <begin position="184"/>
        <end position="203"/>
    </location>
</feature>
<dbReference type="VEuPathDB" id="FungiDB:MELLADRAFT_71849"/>
<sequence>MPTSRHEPLESPTRPKLTPAQIIMATSYRESVNKRSCVALLFFVLACGGKIILGFGAGLAVQAAFTKPEPHQSQIVSGGVVAGLGAISVIFASLGFGASITRVFLLFGWTMKATSISAASLITAGDAISQYYYSTGDQVKSIRVTFVPLAIGTALLAISLPNFVAYTELYRGRTIGIPYHKRPLVALCCLGTANGLLFGGWVSGEHADWPPAFNLAIMTAAISVGYFGASLMWSDHIHRRAAEYEVRLSLEQESETTEKSESTNPTEKSPRQLPVEL</sequence>
<evidence type="ECO:0000313" key="4">
    <source>
        <dbReference type="Proteomes" id="UP000001072"/>
    </source>
</evidence>
<protein>
    <submittedName>
        <fullName evidence="3">Uncharacterized protein</fullName>
    </submittedName>
</protein>
<keyword evidence="4" id="KW-1185">Reference proteome</keyword>
<dbReference type="Proteomes" id="UP000001072">
    <property type="component" value="Unassembled WGS sequence"/>
</dbReference>
<evidence type="ECO:0000256" key="2">
    <source>
        <dbReference type="SAM" id="Phobius"/>
    </source>
</evidence>
<name>F4RL35_MELLP</name>
<feature type="region of interest" description="Disordered" evidence="1">
    <location>
        <begin position="250"/>
        <end position="277"/>
    </location>
</feature>
<evidence type="ECO:0000256" key="1">
    <source>
        <dbReference type="SAM" id="MobiDB-lite"/>
    </source>
</evidence>
<reference evidence="4" key="1">
    <citation type="journal article" date="2011" name="Proc. Natl. Acad. Sci. U.S.A.">
        <title>Obligate biotrophy features unraveled by the genomic analysis of rust fungi.</title>
        <authorList>
            <person name="Duplessis S."/>
            <person name="Cuomo C.A."/>
            <person name="Lin Y.-C."/>
            <person name="Aerts A."/>
            <person name="Tisserant E."/>
            <person name="Veneault-Fourrey C."/>
            <person name="Joly D.L."/>
            <person name="Hacquard S."/>
            <person name="Amselem J."/>
            <person name="Cantarel B.L."/>
            <person name="Chiu R."/>
            <person name="Coutinho P.M."/>
            <person name="Feau N."/>
            <person name="Field M."/>
            <person name="Frey P."/>
            <person name="Gelhaye E."/>
            <person name="Goldberg J."/>
            <person name="Grabherr M.G."/>
            <person name="Kodira C.D."/>
            <person name="Kohler A."/>
            <person name="Kuees U."/>
            <person name="Lindquist E.A."/>
            <person name="Lucas S.M."/>
            <person name="Mago R."/>
            <person name="Mauceli E."/>
            <person name="Morin E."/>
            <person name="Murat C."/>
            <person name="Pangilinan J.L."/>
            <person name="Park R."/>
            <person name="Pearson M."/>
            <person name="Quesneville H."/>
            <person name="Rouhier N."/>
            <person name="Sakthikumar S."/>
            <person name="Salamov A.A."/>
            <person name="Schmutz J."/>
            <person name="Selles B."/>
            <person name="Shapiro H."/>
            <person name="Tanguay P."/>
            <person name="Tuskan G.A."/>
            <person name="Henrissat B."/>
            <person name="Van de Peer Y."/>
            <person name="Rouze P."/>
            <person name="Ellis J.G."/>
            <person name="Dodds P.N."/>
            <person name="Schein J.E."/>
            <person name="Zhong S."/>
            <person name="Hamelin R.C."/>
            <person name="Grigoriev I.V."/>
            <person name="Szabo L.J."/>
            <person name="Martin F."/>
        </authorList>
    </citation>
    <scope>NUCLEOTIDE SEQUENCE [LARGE SCALE GENOMIC DNA]</scope>
    <source>
        <strain evidence="4">98AG31 / pathotype 3-4-7</strain>
    </source>
</reference>
<organism evidence="4">
    <name type="scientific">Melampsora larici-populina (strain 98AG31 / pathotype 3-4-7)</name>
    <name type="common">Poplar leaf rust fungus</name>
    <dbReference type="NCBI Taxonomy" id="747676"/>
    <lineage>
        <taxon>Eukaryota</taxon>
        <taxon>Fungi</taxon>
        <taxon>Dikarya</taxon>
        <taxon>Basidiomycota</taxon>
        <taxon>Pucciniomycotina</taxon>
        <taxon>Pucciniomycetes</taxon>
        <taxon>Pucciniales</taxon>
        <taxon>Melampsoraceae</taxon>
        <taxon>Melampsora</taxon>
    </lineage>
</organism>
<feature type="compositionally biased region" description="Basic and acidic residues" evidence="1">
    <location>
        <begin position="250"/>
        <end position="261"/>
    </location>
</feature>
<dbReference type="EMBL" id="GL883106">
    <property type="protein sequence ID" value="EGG06834.1"/>
    <property type="molecule type" value="Genomic_DNA"/>
</dbReference>
<evidence type="ECO:0000313" key="3">
    <source>
        <dbReference type="EMBL" id="EGG06834.1"/>
    </source>
</evidence>
<feature type="transmembrane region" description="Helical" evidence="2">
    <location>
        <begin position="75"/>
        <end position="96"/>
    </location>
</feature>
<dbReference type="InParanoid" id="F4RL35"/>
<dbReference type="OrthoDB" id="2503674at2759"/>
<dbReference type="AlphaFoldDB" id="F4RL35"/>
<feature type="transmembrane region" description="Helical" evidence="2">
    <location>
        <begin position="144"/>
        <end position="164"/>
    </location>
</feature>
<feature type="transmembrane region" description="Helical" evidence="2">
    <location>
        <begin position="215"/>
        <end position="233"/>
    </location>
</feature>
<feature type="transmembrane region" description="Helical" evidence="2">
    <location>
        <begin position="103"/>
        <end position="124"/>
    </location>
</feature>
<dbReference type="KEGG" id="mlr:MELLADRAFT_71849"/>
<keyword evidence="2" id="KW-0812">Transmembrane</keyword>
<proteinExistence type="predicted"/>
<dbReference type="HOGENOM" id="CLU_994446_0_0_1"/>
<keyword evidence="2" id="KW-1133">Transmembrane helix</keyword>
<dbReference type="RefSeq" id="XP_007409794.1">
    <property type="nucleotide sequence ID" value="XM_007409732.1"/>
</dbReference>
<dbReference type="GeneID" id="18931945"/>